<dbReference type="OrthoDB" id="5590282at2759"/>
<sequence length="328" mass="37271">MYGRVRNCLPCRGGDDAIGTLASLETMFSVERRHRCRDYLRSSESSSFISPEDRRKMVNWMYRVIDVSNKLPRDIVISAMSIVDRFVSLEDKQEFLRKRSKYQLLIIASLYISFKIIGAQVAVNSHTMAQLSNGQHSAKKVEEMEMVILSSLDWRLNTPTCCHITGYMLALVYYDLKIEESAWRFILEEVRFVCEFSVHDYYCAIQLPSTVALASIATVLDQIAEVDTLEVITALVTKIGCQVEPLVRIFLIKRRLKALLFANGGSPVTCPSDTGEDQMCRTRHVADKNNQVCSFSSPTHVSILESEKEDCVELMTVRAFDNTTTFSQ</sequence>
<accession>K0SFL4</accession>
<comment type="caution">
    <text evidence="2">The sequence shown here is derived from an EMBL/GenBank/DDBJ whole genome shotgun (WGS) entry which is preliminary data.</text>
</comment>
<dbReference type="Pfam" id="PF00134">
    <property type="entry name" value="Cyclin_N"/>
    <property type="match status" value="1"/>
</dbReference>
<protein>
    <recommendedName>
        <fullName evidence="1">Cyclin N-terminal domain-containing protein</fullName>
    </recommendedName>
</protein>
<dbReference type="InterPro" id="IPR039361">
    <property type="entry name" value="Cyclin"/>
</dbReference>
<gene>
    <name evidence="2" type="ORF">THAOC_15534</name>
</gene>
<dbReference type="EMBL" id="AGNL01018013">
    <property type="protein sequence ID" value="EJK63789.1"/>
    <property type="molecule type" value="Genomic_DNA"/>
</dbReference>
<feature type="domain" description="Cyclin N-terminal" evidence="1">
    <location>
        <begin position="26"/>
        <end position="157"/>
    </location>
</feature>
<dbReference type="InterPro" id="IPR006671">
    <property type="entry name" value="Cyclin_N"/>
</dbReference>
<dbReference type="AlphaFoldDB" id="K0SFL4"/>
<keyword evidence="3" id="KW-1185">Reference proteome</keyword>
<evidence type="ECO:0000313" key="2">
    <source>
        <dbReference type="EMBL" id="EJK63789.1"/>
    </source>
</evidence>
<dbReference type="SUPFAM" id="SSF47954">
    <property type="entry name" value="Cyclin-like"/>
    <property type="match status" value="1"/>
</dbReference>
<name>K0SFL4_THAOC</name>
<dbReference type="OMA" id="HENARDE"/>
<organism evidence="2 3">
    <name type="scientific">Thalassiosira oceanica</name>
    <name type="common">Marine diatom</name>
    <dbReference type="NCBI Taxonomy" id="159749"/>
    <lineage>
        <taxon>Eukaryota</taxon>
        <taxon>Sar</taxon>
        <taxon>Stramenopiles</taxon>
        <taxon>Ochrophyta</taxon>
        <taxon>Bacillariophyta</taxon>
        <taxon>Coscinodiscophyceae</taxon>
        <taxon>Thalassiosirophycidae</taxon>
        <taxon>Thalassiosirales</taxon>
        <taxon>Thalassiosiraceae</taxon>
        <taxon>Thalassiosira</taxon>
    </lineage>
</organism>
<dbReference type="Gene3D" id="1.10.472.10">
    <property type="entry name" value="Cyclin-like"/>
    <property type="match status" value="2"/>
</dbReference>
<dbReference type="PANTHER" id="PTHR10177">
    <property type="entry name" value="CYCLINS"/>
    <property type="match status" value="1"/>
</dbReference>
<dbReference type="eggNOG" id="KOG0655">
    <property type="taxonomic scope" value="Eukaryota"/>
</dbReference>
<evidence type="ECO:0000313" key="3">
    <source>
        <dbReference type="Proteomes" id="UP000266841"/>
    </source>
</evidence>
<dbReference type="InterPro" id="IPR036915">
    <property type="entry name" value="Cyclin-like_sf"/>
</dbReference>
<reference evidence="2 3" key="1">
    <citation type="journal article" date="2012" name="Genome Biol.">
        <title>Genome and low-iron response of an oceanic diatom adapted to chronic iron limitation.</title>
        <authorList>
            <person name="Lommer M."/>
            <person name="Specht M."/>
            <person name="Roy A.S."/>
            <person name="Kraemer L."/>
            <person name="Andreson R."/>
            <person name="Gutowska M.A."/>
            <person name="Wolf J."/>
            <person name="Bergner S.V."/>
            <person name="Schilhabel M.B."/>
            <person name="Klostermeier U.C."/>
            <person name="Beiko R.G."/>
            <person name="Rosenstiel P."/>
            <person name="Hippler M."/>
            <person name="Laroche J."/>
        </authorList>
    </citation>
    <scope>NUCLEOTIDE SEQUENCE [LARGE SCALE GENOMIC DNA]</scope>
    <source>
        <strain evidence="2 3">CCMP1005</strain>
    </source>
</reference>
<dbReference type="FunFam" id="1.10.472.10:FF:000093">
    <property type="entry name" value="Predicted protein"/>
    <property type="match status" value="1"/>
</dbReference>
<evidence type="ECO:0000259" key="1">
    <source>
        <dbReference type="Pfam" id="PF00134"/>
    </source>
</evidence>
<proteinExistence type="predicted"/>
<dbReference type="Proteomes" id="UP000266841">
    <property type="component" value="Unassembled WGS sequence"/>
</dbReference>